<evidence type="ECO:0000256" key="5">
    <source>
        <dbReference type="SAM" id="MobiDB-lite"/>
    </source>
</evidence>
<protein>
    <submittedName>
        <fullName evidence="8">Polyhydroxyalkanoate synthase</fullName>
    </submittedName>
</protein>
<proteinExistence type="predicted"/>
<dbReference type="GO" id="GO:0005737">
    <property type="term" value="C:cytoplasm"/>
    <property type="evidence" value="ECO:0007669"/>
    <property type="project" value="UniProtKB-SubCell"/>
</dbReference>
<name>A0A1G4UGA0_9HYPH</name>
<dbReference type="SUPFAM" id="SSF53474">
    <property type="entry name" value="alpha/beta-Hydrolases"/>
    <property type="match status" value="1"/>
</dbReference>
<keyword evidence="2" id="KW-0963">Cytoplasm</keyword>
<evidence type="ECO:0000259" key="7">
    <source>
        <dbReference type="Pfam" id="PF07167"/>
    </source>
</evidence>
<feature type="compositionally biased region" description="Low complexity" evidence="5">
    <location>
        <begin position="106"/>
        <end position="116"/>
    </location>
</feature>
<dbReference type="InterPro" id="IPR029058">
    <property type="entry name" value="AB_hydrolase_fold"/>
</dbReference>
<evidence type="ECO:0000256" key="4">
    <source>
        <dbReference type="ARBA" id="ARBA00023315"/>
    </source>
</evidence>
<dbReference type="Pfam" id="PF07167">
    <property type="entry name" value="PhaC_N"/>
    <property type="match status" value="1"/>
</dbReference>
<dbReference type="InterPro" id="IPR010963">
    <property type="entry name" value="PHA_synth_I"/>
</dbReference>
<evidence type="ECO:0000313" key="9">
    <source>
        <dbReference type="Proteomes" id="UP000198889"/>
    </source>
</evidence>
<evidence type="ECO:0000256" key="2">
    <source>
        <dbReference type="ARBA" id="ARBA00022490"/>
    </source>
</evidence>
<dbReference type="PANTHER" id="PTHR36837:SF5">
    <property type="entry name" value="POLY-3-HYDROXYBUTYRATE SYNTHASE"/>
    <property type="match status" value="1"/>
</dbReference>
<evidence type="ECO:0000259" key="6">
    <source>
        <dbReference type="Pfam" id="PF00561"/>
    </source>
</evidence>
<feature type="domain" description="Poly-beta-hydroxybutyrate polymerase N-terminal" evidence="7">
    <location>
        <begin position="267"/>
        <end position="438"/>
    </location>
</feature>
<organism evidence="8 9">
    <name type="scientific">Ancylobacter rudongensis</name>
    <dbReference type="NCBI Taxonomy" id="177413"/>
    <lineage>
        <taxon>Bacteria</taxon>
        <taxon>Pseudomonadati</taxon>
        <taxon>Pseudomonadota</taxon>
        <taxon>Alphaproteobacteria</taxon>
        <taxon>Hyphomicrobiales</taxon>
        <taxon>Xanthobacteraceae</taxon>
        <taxon>Ancylobacter</taxon>
    </lineage>
</organism>
<dbReference type="AlphaFoldDB" id="A0A1G4UGA0"/>
<dbReference type="PANTHER" id="PTHR36837">
    <property type="entry name" value="POLY(3-HYDROXYALKANOATE) POLYMERASE SUBUNIT PHAC"/>
    <property type="match status" value="1"/>
</dbReference>
<dbReference type="Pfam" id="PF00561">
    <property type="entry name" value="Abhydrolase_1"/>
    <property type="match status" value="1"/>
</dbReference>
<feature type="region of interest" description="Disordered" evidence="5">
    <location>
        <begin position="1"/>
        <end position="164"/>
    </location>
</feature>
<feature type="compositionally biased region" description="Polar residues" evidence="5">
    <location>
        <begin position="1"/>
        <end position="27"/>
    </location>
</feature>
<evidence type="ECO:0000256" key="3">
    <source>
        <dbReference type="ARBA" id="ARBA00022679"/>
    </source>
</evidence>
<dbReference type="STRING" id="177413.SAMN05660859_3883"/>
<dbReference type="InterPro" id="IPR010941">
    <property type="entry name" value="PhaC_N"/>
</dbReference>
<dbReference type="Proteomes" id="UP000198889">
    <property type="component" value="Unassembled WGS sequence"/>
</dbReference>
<reference evidence="9" key="1">
    <citation type="submission" date="2016-10" db="EMBL/GenBank/DDBJ databases">
        <authorList>
            <person name="Varghese N."/>
            <person name="Submissions S."/>
        </authorList>
    </citation>
    <scope>NUCLEOTIDE SEQUENCE [LARGE SCALE GENOMIC DNA]</scope>
    <source>
        <strain evidence="9">CGMCC 1.1761</strain>
    </source>
</reference>
<dbReference type="GO" id="GO:0042619">
    <property type="term" value="P:poly-hydroxybutyrate biosynthetic process"/>
    <property type="evidence" value="ECO:0007669"/>
    <property type="project" value="InterPro"/>
</dbReference>
<evidence type="ECO:0000256" key="1">
    <source>
        <dbReference type="ARBA" id="ARBA00004496"/>
    </source>
</evidence>
<keyword evidence="9" id="KW-1185">Reference proteome</keyword>
<evidence type="ECO:0000313" key="8">
    <source>
        <dbReference type="EMBL" id="SCW92650.1"/>
    </source>
</evidence>
<feature type="compositionally biased region" description="Low complexity" evidence="5">
    <location>
        <begin position="33"/>
        <end position="49"/>
    </location>
</feature>
<feature type="compositionally biased region" description="Low complexity" evidence="5">
    <location>
        <begin position="134"/>
        <end position="164"/>
    </location>
</feature>
<sequence length="758" mass="81625">MATYERTNPRGQAVSSRRTSKIPSTPAKSAPGTKAAPAEARETPAPAAKKTVRKPAAKPVAAPVAAAPAPVPPAPPPARKVAAKKAVTKKTAAEKPAASKVATESPAPARAPRQPAAKPPRKRVATPPRPAAAPKPADAGATAPPSPSQPAAAAPAADTAAPDAARTSPIDLELFAANLAKMVEEGGRAMAAYLRPREEGRIRDEVAEDLADVAKTIGNVAEYWLADPQRTLEAQSRLIGGYLDLWTTALKNLGGEKTRPVVEPTTRDSRFSDPEWKSNPFFDAIKQAYLLTANWAADMVEEAEIDARTKHKAEFYVRQIAGAVSPSNFVLTNPELLRTTLTSNGENLVRGMKMLAEDIEAGGGDLKIRQTDDSKFRVGENLAVTPGKVIFQNELMQLIQYAPQTDTVLATPVVIIPPWINKFYVLDLTAEKSFVRWAVEHGLTVFMVSWVNPGPELAAKGFEDYMKDGVLTAFEVAKKAAGTKDFHAVGYCVGGTMLAMTLAWLAATGKKPGLASATFLTTQVDFTFAGDLKVFIDEEQIASLERKMLESGVMEGRKMANAFNMLRANDLIWPYVVNNYLKGQAPFPFDILYWNSDSTRLPAANHSFYLRNCYLDNKLAQGSLMLAGKTLDLKAIDLPMYSVATREDHIAPAASVFLGLQKFGNPGRFVLAGSGHIAGVINPPARGKYQYWTGGPAAGKLEDWIAAAQMHPGSWWPDWLAWIEAQDGTRVPAAKRIPGEGPYKAIEDAPGSYVKVKS</sequence>
<gene>
    <name evidence="8" type="ORF">SAMN05660859_3883</name>
</gene>
<dbReference type="GO" id="GO:0016746">
    <property type="term" value="F:acyltransferase activity"/>
    <property type="evidence" value="ECO:0007669"/>
    <property type="project" value="UniProtKB-KW"/>
</dbReference>
<keyword evidence="3" id="KW-0808">Transferase</keyword>
<dbReference type="NCBIfam" id="TIGR01838">
    <property type="entry name" value="PHA_synth_I"/>
    <property type="match status" value="1"/>
</dbReference>
<feature type="compositionally biased region" description="Pro residues" evidence="5">
    <location>
        <begin position="69"/>
        <end position="78"/>
    </location>
</feature>
<feature type="compositionally biased region" description="Low complexity" evidence="5">
    <location>
        <begin position="57"/>
        <end position="68"/>
    </location>
</feature>
<dbReference type="InterPro" id="IPR000073">
    <property type="entry name" value="AB_hydrolase_1"/>
</dbReference>
<accession>A0A1G4UGA0</accession>
<keyword evidence="4" id="KW-0012">Acyltransferase</keyword>
<dbReference type="EMBL" id="FMTP01000007">
    <property type="protein sequence ID" value="SCW92650.1"/>
    <property type="molecule type" value="Genomic_DNA"/>
</dbReference>
<dbReference type="InterPro" id="IPR051321">
    <property type="entry name" value="PHA/PHB_synthase"/>
</dbReference>
<feature type="domain" description="AB hydrolase-1" evidence="6">
    <location>
        <begin position="440"/>
        <end position="679"/>
    </location>
</feature>
<comment type="subcellular location">
    <subcellularLocation>
        <location evidence="1">Cytoplasm</location>
    </subcellularLocation>
</comment>